<organism evidence="1 2">
    <name type="scientific">Candidatus Cryptobacteroides faecipullorum</name>
    <dbReference type="NCBI Taxonomy" id="2840764"/>
    <lineage>
        <taxon>Bacteria</taxon>
        <taxon>Pseudomonadati</taxon>
        <taxon>Bacteroidota</taxon>
        <taxon>Bacteroidia</taxon>
        <taxon>Bacteroidales</taxon>
        <taxon>Candidatus Cryptobacteroides</taxon>
    </lineage>
</organism>
<dbReference type="Proteomes" id="UP000823660">
    <property type="component" value="Unassembled WGS sequence"/>
</dbReference>
<reference evidence="1" key="1">
    <citation type="submission" date="2020-10" db="EMBL/GenBank/DDBJ databases">
        <authorList>
            <person name="Gilroy R."/>
        </authorList>
    </citation>
    <scope>NUCLEOTIDE SEQUENCE</scope>
    <source>
        <strain evidence="1">B1-15692</strain>
    </source>
</reference>
<proteinExistence type="predicted"/>
<protein>
    <submittedName>
        <fullName evidence="1">Uncharacterized protein</fullName>
    </submittedName>
</protein>
<reference evidence="1" key="2">
    <citation type="journal article" date="2021" name="PeerJ">
        <title>Extensive microbial diversity within the chicken gut microbiome revealed by metagenomics and culture.</title>
        <authorList>
            <person name="Gilroy R."/>
            <person name="Ravi A."/>
            <person name="Getino M."/>
            <person name="Pursley I."/>
            <person name="Horton D.L."/>
            <person name="Alikhan N.F."/>
            <person name="Baker D."/>
            <person name="Gharbi K."/>
            <person name="Hall N."/>
            <person name="Watson M."/>
            <person name="Adriaenssens E.M."/>
            <person name="Foster-Nyarko E."/>
            <person name="Jarju S."/>
            <person name="Secka A."/>
            <person name="Antonio M."/>
            <person name="Oren A."/>
            <person name="Chaudhuri R.R."/>
            <person name="La Ragione R."/>
            <person name="Hildebrand F."/>
            <person name="Pallen M.J."/>
        </authorList>
    </citation>
    <scope>NUCLEOTIDE SEQUENCE</scope>
    <source>
        <strain evidence="1">B1-15692</strain>
    </source>
</reference>
<name>A0A9D9NBV8_9BACT</name>
<gene>
    <name evidence="1" type="ORF">IAB99_08320</name>
</gene>
<comment type="caution">
    <text evidence="1">The sequence shown here is derived from an EMBL/GenBank/DDBJ whole genome shotgun (WGS) entry which is preliminary data.</text>
</comment>
<sequence>MEKEKLEMFATLLEKEKVHMFPGVTFRKICMWIGADIGETDSYLESELGYGGEDILEAYRQSTRLYLKDKYGIDL</sequence>
<accession>A0A9D9NBV8</accession>
<dbReference type="EMBL" id="JADIMH010000052">
    <property type="protein sequence ID" value="MBO8467746.1"/>
    <property type="molecule type" value="Genomic_DNA"/>
</dbReference>
<evidence type="ECO:0000313" key="2">
    <source>
        <dbReference type="Proteomes" id="UP000823660"/>
    </source>
</evidence>
<evidence type="ECO:0000313" key="1">
    <source>
        <dbReference type="EMBL" id="MBO8467746.1"/>
    </source>
</evidence>
<dbReference type="AlphaFoldDB" id="A0A9D9NBV8"/>